<dbReference type="EMBL" id="CP000148">
    <property type="protein sequence ID" value="ABB31335.1"/>
    <property type="molecule type" value="Genomic_DNA"/>
</dbReference>
<reference evidence="2 3" key="2">
    <citation type="journal article" date="2009" name="BMC Microbiol.">
        <title>The genome sequence of Geobacter metallireducens: features of metabolism, physiology and regulation common and dissimilar to Geobacter sulfurreducens.</title>
        <authorList>
            <person name="Aklujkar M."/>
            <person name="Krushkal J."/>
            <person name="DiBartolo G."/>
            <person name="Lapidus A."/>
            <person name="Land M.L."/>
            <person name="Lovley D.R."/>
        </authorList>
    </citation>
    <scope>NUCLEOTIDE SEQUENCE [LARGE SCALE GENOMIC DNA]</scope>
    <source>
        <strain evidence="3">ATCC 53774 / DSM 7210 / GS-15</strain>
    </source>
</reference>
<dbReference type="AlphaFoldDB" id="Q39WN9"/>
<dbReference type="SUPFAM" id="SSF47240">
    <property type="entry name" value="Ferritin-like"/>
    <property type="match status" value="1"/>
</dbReference>
<sequence length="160" mass="19087">MARMSVDMMTVLHKCAEIELKSMELYDLYADCFTHDLDVARMWRRAAREEEDHANQFRLALKMRDGVIREVNLDPCRVEYILKELQFAIDRVKLSCPTLEEAFHSAIKLEEDLSGMHVQYVVDFEDEMCRKFFNALMMDDKIHVSRLREAYDRQTKTRDR</sequence>
<accession>Q39WN9</accession>
<name>Q39WN9_GEOMG</name>
<dbReference type="SMR" id="Q39WN9"/>
<feature type="domain" description="Rubrerythrin diiron-binding" evidence="1">
    <location>
        <begin position="12"/>
        <end position="151"/>
    </location>
</feature>
<dbReference type="Proteomes" id="UP000007073">
    <property type="component" value="Chromosome"/>
</dbReference>
<dbReference type="GO" id="GO:0016491">
    <property type="term" value="F:oxidoreductase activity"/>
    <property type="evidence" value="ECO:0007669"/>
    <property type="project" value="InterPro"/>
</dbReference>
<reference evidence="2 3" key="1">
    <citation type="submission" date="2005-10" db="EMBL/GenBank/DDBJ databases">
        <title>Complete sequence of Geobacter metallireducens GS-15.</title>
        <authorList>
            <consortium name="US DOE Joint Genome Institute"/>
            <person name="Copeland A."/>
            <person name="Lucas S."/>
            <person name="Lapidus A."/>
            <person name="Barry K."/>
            <person name="Detter J.C."/>
            <person name="Glavina T."/>
            <person name="Hammon N."/>
            <person name="Israni S."/>
            <person name="Pitluck S."/>
            <person name="Di Bartolo G."/>
            <person name="Chain P."/>
            <person name="Schmutz J."/>
            <person name="Larimer F."/>
            <person name="Land M."/>
            <person name="Kyrpides N."/>
            <person name="Ivanova N."/>
            <person name="Richardson P."/>
        </authorList>
    </citation>
    <scope>NUCLEOTIDE SEQUENCE [LARGE SCALE GENOMIC DNA]</scope>
    <source>
        <strain evidence="3">ATCC 53774 / DSM 7210 / GS-15</strain>
    </source>
</reference>
<dbReference type="InterPro" id="IPR012347">
    <property type="entry name" value="Ferritin-like"/>
</dbReference>
<evidence type="ECO:0000313" key="3">
    <source>
        <dbReference type="Proteomes" id="UP000007073"/>
    </source>
</evidence>
<dbReference type="DNASU" id="3738588"/>
<dbReference type="Gene3D" id="1.20.1260.10">
    <property type="match status" value="1"/>
</dbReference>
<dbReference type="Pfam" id="PF02915">
    <property type="entry name" value="Rubrerythrin"/>
    <property type="match status" value="1"/>
</dbReference>
<dbReference type="RefSeq" id="WP_004513751.1">
    <property type="nucleotide sequence ID" value="NC_007517.1"/>
</dbReference>
<proteinExistence type="predicted"/>
<evidence type="ECO:0000313" key="2">
    <source>
        <dbReference type="EMBL" id="ABB31335.1"/>
    </source>
</evidence>
<evidence type="ECO:0000259" key="1">
    <source>
        <dbReference type="Pfam" id="PF02915"/>
    </source>
</evidence>
<dbReference type="HOGENOM" id="CLU_138442_0_0_7"/>
<dbReference type="GO" id="GO:0046872">
    <property type="term" value="F:metal ion binding"/>
    <property type="evidence" value="ECO:0007669"/>
    <property type="project" value="InterPro"/>
</dbReference>
<keyword evidence="3" id="KW-1185">Reference proteome</keyword>
<dbReference type="InterPro" id="IPR003251">
    <property type="entry name" value="Rr_diiron-bd_dom"/>
</dbReference>
<organism evidence="2 3">
    <name type="scientific">Geobacter metallireducens (strain ATCC 53774 / DSM 7210 / GS-15)</name>
    <dbReference type="NCBI Taxonomy" id="269799"/>
    <lineage>
        <taxon>Bacteria</taxon>
        <taxon>Pseudomonadati</taxon>
        <taxon>Thermodesulfobacteriota</taxon>
        <taxon>Desulfuromonadia</taxon>
        <taxon>Geobacterales</taxon>
        <taxon>Geobacteraceae</taxon>
        <taxon>Geobacter</taxon>
    </lineage>
</organism>
<protein>
    <recommendedName>
        <fullName evidence="1">Rubrerythrin diiron-binding domain-containing protein</fullName>
    </recommendedName>
</protein>
<dbReference type="eggNOG" id="COG1633">
    <property type="taxonomic scope" value="Bacteria"/>
</dbReference>
<dbReference type="InterPro" id="IPR009078">
    <property type="entry name" value="Ferritin-like_SF"/>
</dbReference>
<dbReference type="KEGG" id="gme:Gmet_1095"/>
<gene>
    <name evidence="2" type="ordered locus">Gmet_1095</name>
</gene>